<dbReference type="RefSeq" id="XP_041227141.1">
    <property type="nucleotide sequence ID" value="XM_041366834.1"/>
</dbReference>
<organism evidence="1 2">
    <name type="scientific">Suillus fuscotomentosus</name>
    <dbReference type="NCBI Taxonomy" id="1912939"/>
    <lineage>
        <taxon>Eukaryota</taxon>
        <taxon>Fungi</taxon>
        <taxon>Dikarya</taxon>
        <taxon>Basidiomycota</taxon>
        <taxon>Agaricomycotina</taxon>
        <taxon>Agaricomycetes</taxon>
        <taxon>Agaricomycetidae</taxon>
        <taxon>Boletales</taxon>
        <taxon>Suillineae</taxon>
        <taxon>Suillaceae</taxon>
        <taxon>Suillus</taxon>
    </lineage>
</organism>
<evidence type="ECO:0000313" key="2">
    <source>
        <dbReference type="Proteomes" id="UP001195769"/>
    </source>
</evidence>
<keyword evidence="2" id="KW-1185">Reference proteome</keyword>
<dbReference type="GeneID" id="64661132"/>
<dbReference type="AlphaFoldDB" id="A0AAD4E8H2"/>
<proteinExistence type="predicted"/>
<evidence type="ECO:0000313" key="1">
    <source>
        <dbReference type="EMBL" id="KAG1901566.1"/>
    </source>
</evidence>
<name>A0AAD4E8H2_9AGAM</name>
<comment type="caution">
    <text evidence="1">The sequence shown here is derived from an EMBL/GenBank/DDBJ whole genome shotgun (WGS) entry which is preliminary data.</text>
</comment>
<accession>A0AAD4E8H2</accession>
<gene>
    <name evidence="1" type="ORF">F5891DRAFT_1187426</name>
</gene>
<dbReference type="EMBL" id="JABBWK010000021">
    <property type="protein sequence ID" value="KAG1901566.1"/>
    <property type="molecule type" value="Genomic_DNA"/>
</dbReference>
<dbReference type="Proteomes" id="UP001195769">
    <property type="component" value="Unassembled WGS sequence"/>
</dbReference>
<sequence>MYCTSEAVWAAYIKRRPDAGPFRNKGWPHFDEPSPDLDFLNEEGLLQPGHDLDEALLLKQKSDNISTSTSSTLAPASKRHRSSGAAAQFAIADQFSDFTDTFCSSSQPQPSTLAPSPIRRQCVMQRAQNVETHLTADDMAALVEAFQTDFSAADAYMINSR</sequence>
<protein>
    <submittedName>
        <fullName evidence="1">Uncharacterized protein</fullName>
    </submittedName>
</protein>
<reference evidence="1" key="1">
    <citation type="journal article" date="2020" name="New Phytol.">
        <title>Comparative genomics reveals dynamic genome evolution in host specialist ectomycorrhizal fungi.</title>
        <authorList>
            <person name="Lofgren L.A."/>
            <person name="Nguyen N.H."/>
            <person name="Vilgalys R."/>
            <person name="Ruytinx J."/>
            <person name="Liao H.L."/>
            <person name="Branco S."/>
            <person name="Kuo A."/>
            <person name="LaButti K."/>
            <person name="Lipzen A."/>
            <person name="Andreopoulos W."/>
            <person name="Pangilinan J."/>
            <person name="Riley R."/>
            <person name="Hundley H."/>
            <person name="Na H."/>
            <person name="Barry K."/>
            <person name="Grigoriev I.V."/>
            <person name="Stajich J.E."/>
            <person name="Kennedy P.G."/>
        </authorList>
    </citation>
    <scope>NUCLEOTIDE SEQUENCE</scope>
    <source>
        <strain evidence="1">FC203</strain>
    </source>
</reference>